<proteinExistence type="predicted"/>
<dbReference type="InParanoid" id="A0A1Y2B7J9"/>
<feature type="compositionally biased region" description="Low complexity" evidence="1">
    <location>
        <begin position="110"/>
        <end position="124"/>
    </location>
</feature>
<keyword evidence="2" id="KW-1133">Transmembrane helix</keyword>
<accession>A0A1Y2B7J9</accession>
<keyword evidence="2" id="KW-0812">Transmembrane</keyword>
<evidence type="ECO:0000256" key="2">
    <source>
        <dbReference type="SAM" id="Phobius"/>
    </source>
</evidence>
<evidence type="ECO:0000256" key="1">
    <source>
        <dbReference type="SAM" id="MobiDB-lite"/>
    </source>
</evidence>
<dbReference type="Proteomes" id="UP000193986">
    <property type="component" value="Unassembled WGS sequence"/>
</dbReference>
<sequence length="140" mass="14915">MTETLATLELWSRVTVGTVLLGVTACTLLGYSLRNTSPAQPNLTESQRCTLLSFECLTANARGGRSSGDSASCRKHRLLCEPPEPPESHAGANDDEQLTQAAESSSTDKIPTPEITIVETETSPPSEPPTSDGMMGHEEL</sequence>
<name>A0A1Y2B7J9_9TREE</name>
<feature type="region of interest" description="Disordered" evidence="1">
    <location>
        <begin position="61"/>
        <end position="140"/>
    </location>
</feature>
<comment type="caution">
    <text evidence="3">The sequence shown here is derived from an EMBL/GenBank/DDBJ whole genome shotgun (WGS) entry which is preliminary data.</text>
</comment>
<dbReference type="EMBL" id="MCFC01000018">
    <property type="protein sequence ID" value="ORY30818.1"/>
    <property type="molecule type" value="Genomic_DNA"/>
</dbReference>
<feature type="compositionally biased region" description="Polar residues" evidence="1">
    <location>
        <begin position="98"/>
        <end position="109"/>
    </location>
</feature>
<keyword evidence="4" id="KW-1185">Reference proteome</keyword>
<keyword evidence="2" id="KW-0472">Membrane</keyword>
<protein>
    <submittedName>
        <fullName evidence="3">Uncharacterized protein</fullName>
    </submittedName>
</protein>
<dbReference type="AlphaFoldDB" id="A0A1Y2B7J9"/>
<feature type="compositionally biased region" description="Low complexity" evidence="1">
    <location>
        <begin position="61"/>
        <end position="71"/>
    </location>
</feature>
<evidence type="ECO:0000313" key="3">
    <source>
        <dbReference type="EMBL" id="ORY30818.1"/>
    </source>
</evidence>
<gene>
    <name evidence="3" type="ORF">BCR39DRAFT_558500</name>
</gene>
<organism evidence="3 4">
    <name type="scientific">Naematelia encephala</name>
    <dbReference type="NCBI Taxonomy" id="71784"/>
    <lineage>
        <taxon>Eukaryota</taxon>
        <taxon>Fungi</taxon>
        <taxon>Dikarya</taxon>
        <taxon>Basidiomycota</taxon>
        <taxon>Agaricomycotina</taxon>
        <taxon>Tremellomycetes</taxon>
        <taxon>Tremellales</taxon>
        <taxon>Naemateliaceae</taxon>
        <taxon>Naematelia</taxon>
    </lineage>
</organism>
<feature type="transmembrane region" description="Helical" evidence="2">
    <location>
        <begin position="14"/>
        <end position="33"/>
    </location>
</feature>
<evidence type="ECO:0000313" key="4">
    <source>
        <dbReference type="Proteomes" id="UP000193986"/>
    </source>
</evidence>
<reference evidence="3 4" key="1">
    <citation type="submission" date="2016-07" db="EMBL/GenBank/DDBJ databases">
        <title>Pervasive Adenine N6-methylation of Active Genes in Fungi.</title>
        <authorList>
            <consortium name="DOE Joint Genome Institute"/>
            <person name="Mondo S.J."/>
            <person name="Dannebaum R.O."/>
            <person name="Kuo R.C."/>
            <person name="Labutti K."/>
            <person name="Haridas S."/>
            <person name="Kuo A."/>
            <person name="Salamov A."/>
            <person name="Ahrendt S.R."/>
            <person name="Lipzen A."/>
            <person name="Sullivan W."/>
            <person name="Andreopoulos W.B."/>
            <person name="Clum A."/>
            <person name="Lindquist E."/>
            <person name="Daum C."/>
            <person name="Ramamoorthy G.K."/>
            <person name="Gryganskyi A."/>
            <person name="Culley D."/>
            <person name="Magnuson J.K."/>
            <person name="James T.Y."/>
            <person name="O'Malley M.A."/>
            <person name="Stajich J.E."/>
            <person name="Spatafora J.W."/>
            <person name="Visel A."/>
            <person name="Grigoriev I.V."/>
        </authorList>
    </citation>
    <scope>NUCLEOTIDE SEQUENCE [LARGE SCALE GENOMIC DNA]</scope>
    <source>
        <strain evidence="3 4">68-887.2</strain>
    </source>
</reference>